<gene>
    <name evidence="3" type="ORF">MERR_LOCUS16783</name>
</gene>
<keyword evidence="4" id="KW-1185">Reference proteome</keyword>
<keyword evidence="2" id="KW-0472">Membrane</keyword>
<dbReference type="Pfam" id="PF03140">
    <property type="entry name" value="DUF247"/>
    <property type="match status" value="1"/>
</dbReference>
<feature type="region of interest" description="Disordered" evidence="1">
    <location>
        <begin position="1"/>
        <end position="28"/>
    </location>
</feature>
<dbReference type="EMBL" id="CACVBM020001084">
    <property type="protein sequence ID" value="CAA7029548.1"/>
    <property type="molecule type" value="Genomic_DNA"/>
</dbReference>
<proteinExistence type="predicted"/>
<dbReference type="AlphaFoldDB" id="A0A6D2IKN2"/>
<dbReference type="PANTHER" id="PTHR31170">
    <property type="entry name" value="BNAC04G53230D PROTEIN"/>
    <property type="match status" value="1"/>
</dbReference>
<keyword evidence="2" id="KW-1133">Transmembrane helix</keyword>
<organism evidence="3 4">
    <name type="scientific">Microthlaspi erraticum</name>
    <dbReference type="NCBI Taxonomy" id="1685480"/>
    <lineage>
        <taxon>Eukaryota</taxon>
        <taxon>Viridiplantae</taxon>
        <taxon>Streptophyta</taxon>
        <taxon>Embryophyta</taxon>
        <taxon>Tracheophyta</taxon>
        <taxon>Spermatophyta</taxon>
        <taxon>Magnoliopsida</taxon>
        <taxon>eudicotyledons</taxon>
        <taxon>Gunneridae</taxon>
        <taxon>Pentapetalae</taxon>
        <taxon>rosids</taxon>
        <taxon>malvids</taxon>
        <taxon>Brassicales</taxon>
        <taxon>Brassicaceae</taxon>
        <taxon>Coluteocarpeae</taxon>
        <taxon>Microthlaspi</taxon>
    </lineage>
</organism>
<dbReference type="Proteomes" id="UP000467841">
    <property type="component" value="Unassembled WGS sequence"/>
</dbReference>
<sequence length="467" mass="53771">MDLSTLPILRQASDSPDKNGSSDPETMNRIVVLEPDKIKELKKWAPGMWRFPTNPDLCCIYRVPNCLRQVHPEAYTPELVIIGPLHHCIKSQALKALGDSTCTKSMGYVNVEEHKKIYLSAFAKRFEGKNVIDGFKKTIQEDEAIIRACYSESTAWIGSQEFVEMILHDSVFIIELMLRFSLIGPEKIGDPLMDEPCLEYTIKRDLMLLENQLPYFILEKLFDPIIPILRPNETLRKLVISHFELETRKKKVKDDSKFRHFTDLFRCVRVETLPEHGLGSDDFMDHMHNADKLYGNGINFKVVEEEELSVEVTFKNGCLEIPCFKADDEVEVTLRNIMALEQCHYPFNAYVCSYVMFLDFLVDTDKDVDLLVEKGIIKNWIGHQGLVAKMVNKLCLGVVDHGSYYSELVDEVNDRYKNQFYRTFGILRRVYFNNLWKGTATVAAICILIMTLIQTVASLIDITQKKD</sequence>
<feature type="transmembrane region" description="Helical" evidence="2">
    <location>
        <begin position="435"/>
        <end position="460"/>
    </location>
</feature>
<evidence type="ECO:0000256" key="2">
    <source>
        <dbReference type="SAM" id="Phobius"/>
    </source>
</evidence>
<feature type="compositionally biased region" description="Polar residues" evidence="1">
    <location>
        <begin position="12"/>
        <end position="25"/>
    </location>
</feature>
<dbReference type="PANTHER" id="PTHR31170:SF9">
    <property type="entry name" value="PROTEIN, PUTATIVE (DUF247)-RELATED"/>
    <property type="match status" value="1"/>
</dbReference>
<protein>
    <submittedName>
        <fullName evidence="3">Uncharacterized protein</fullName>
    </submittedName>
</protein>
<comment type="caution">
    <text evidence="3">The sequence shown here is derived from an EMBL/GenBank/DDBJ whole genome shotgun (WGS) entry which is preliminary data.</text>
</comment>
<name>A0A6D2IKN2_9BRAS</name>
<dbReference type="OrthoDB" id="591587at2759"/>
<reference evidence="3" key="1">
    <citation type="submission" date="2020-01" db="EMBL/GenBank/DDBJ databases">
        <authorList>
            <person name="Mishra B."/>
        </authorList>
    </citation>
    <scope>NUCLEOTIDE SEQUENCE [LARGE SCALE GENOMIC DNA]</scope>
</reference>
<evidence type="ECO:0000313" key="4">
    <source>
        <dbReference type="Proteomes" id="UP000467841"/>
    </source>
</evidence>
<keyword evidence="2" id="KW-0812">Transmembrane</keyword>
<accession>A0A6D2IKN2</accession>
<dbReference type="InterPro" id="IPR004158">
    <property type="entry name" value="DUF247_pln"/>
</dbReference>
<evidence type="ECO:0000313" key="3">
    <source>
        <dbReference type="EMBL" id="CAA7029548.1"/>
    </source>
</evidence>
<evidence type="ECO:0000256" key="1">
    <source>
        <dbReference type="SAM" id="MobiDB-lite"/>
    </source>
</evidence>